<dbReference type="InterPro" id="IPR005467">
    <property type="entry name" value="His_kinase_dom"/>
</dbReference>
<keyword evidence="9" id="KW-0535">Nitrogen fixation</keyword>
<evidence type="ECO:0000256" key="11">
    <source>
        <dbReference type="ARBA" id="ARBA00039567"/>
    </source>
</evidence>
<dbReference type="PANTHER" id="PTHR43065">
    <property type="entry name" value="SENSOR HISTIDINE KINASE"/>
    <property type="match status" value="1"/>
</dbReference>
<evidence type="ECO:0000256" key="1">
    <source>
        <dbReference type="ARBA" id="ARBA00000085"/>
    </source>
</evidence>
<dbReference type="InterPro" id="IPR013656">
    <property type="entry name" value="PAS_4"/>
</dbReference>
<feature type="coiled-coil region" evidence="14">
    <location>
        <begin position="107"/>
        <end position="183"/>
    </location>
</feature>
<dbReference type="Gene3D" id="3.30.565.10">
    <property type="entry name" value="Histidine kinase-like ATPase, C-terminal domain"/>
    <property type="match status" value="1"/>
</dbReference>
<dbReference type="PANTHER" id="PTHR43065:SF16">
    <property type="entry name" value="SENSORY HISTIDINE KINASE_PHOSPHATASE NTRB"/>
    <property type="match status" value="1"/>
</dbReference>
<sequence length="359" mass="39296">MHDPHFCGLDYLEAAVLAVSSDGTLVYFNPAADDLFALRPEQLGLPLTACLSPASAVVAAVGTALAKNVSITEYELLLPVAHGGDVYVTLNAAPIEQDGETLALVEIRQIDQQRRIANEERLQAQQQANRELIRNLAHEIKNPLGGIRGAAQLLSTELPNPHLKEYTQVIIEESQRLQSLLDRLLTPHRLPQLSELSIHEVLERVRSVVLAETPNGLAVRRDYDTSLPNLIGDREQLIQALLNIVRNAVQAMAGVGEIVLRTRVARQVTLNRKRFPLAIQVQIEDNGPGIPDALKDTLFYPLVSGRPGGTGIGLHLAHTFVNQHHGSIEFDSRPGETCFTLLLPLNGWQSARTLQGSTP</sequence>
<dbReference type="PROSITE" id="PS50109">
    <property type="entry name" value="HIS_KIN"/>
    <property type="match status" value="1"/>
</dbReference>
<evidence type="ECO:0000256" key="2">
    <source>
        <dbReference type="ARBA" id="ARBA00012438"/>
    </source>
</evidence>
<dbReference type="InterPro" id="IPR003661">
    <property type="entry name" value="HisK_dim/P_dom"/>
</dbReference>
<dbReference type="GO" id="GO:0016301">
    <property type="term" value="F:kinase activity"/>
    <property type="evidence" value="ECO:0007669"/>
    <property type="project" value="UniProtKB-KW"/>
</dbReference>
<keyword evidence="4" id="KW-0808">Transferase</keyword>
<dbReference type="InterPro" id="IPR036097">
    <property type="entry name" value="HisK_dim/P_sf"/>
</dbReference>
<gene>
    <name evidence="17" type="primary">ntrB</name>
    <name evidence="17" type="ORF">GCM10007350_15670</name>
</gene>
<dbReference type="InterPro" id="IPR004358">
    <property type="entry name" value="Sig_transdc_His_kin-like_C"/>
</dbReference>
<evidence type="ECO:0000259" key="15">
    <source>
        <dbReference type="PROSITE" id="PS50109"/>
    </source>
</evidence>
<evidence type="ECO:0000313" key="17">
    <source>
        <dbReference type="EMBL" id="GHD61390.1"/>
    </source>
</evidence>
<dbReference type="CDD" id="cd00082">
    <property type="entry name" value="HisKA"/>
    <property type="match status" value="1"/>
</dbReference>
<dbReference type="SUPFAM" id="SSF47384">
    <property type="entry name" value="Homodimeric domain of signal transducing histidine kinase"/>
    <property type="match status" value="1"/>
</dbReference>
<name>A0ABQ3GYG9_9NEIS</name>
<evidence type="ECO:0000256" key="8">
    <source>
        <dbReference type="ARBA" id="ARBA00023012"/>
    </source>
</evidence>
<evidence type="ECO:0000256" key="4">
    <source>
        <dbReference type="ARBA" id="ARBA00022679"/>
    </source>
</evidence>
<protein>
    <recommendedName>
        <fullName evidence="11">Sensory histidine kinase/phosphatase NtrB</fullName>
        <ecNumber evidence="2">2.7.13.3</ecNumber>
    </recommendedName>
    <alternativeName>
        <fullName evidence="12">Nitrogen regulation protein NR(II)</fullName>
    </alternativeName>
    <alternativeName>
        <fullName evidence="13">Nitrogen regulator II</fullName>
    </alternativeName>
</protein>
<evidence type="ECO:0000256" key="13">
    <source>
        <dbReference type="ARBA" id="ARBA00043094"/>
    </source>
</evidence>
<keyword evidence="6 17" id="KW-0418">Kinase</keyword>
<dbReference type="InterPro" id="IPR036890">
    <property type="entry name" value="HATPase_C_sf"/>
</dbReference>
<accession>A0ABQ3GYG9</accession>
<evidence type="ECO:0000259" key="16">
    <source>
        <dbReference type="PROSITE" id="PS50112"/>
    </source>
</evidence>
<keyword evidence="18" id="KW-1185">Reference proteome</keyword>
<dbReference type="Pfam" id="PF08448">
    <property type="entry name" value="PAS_4"/>
    <property type="match status" value="1"/>
</dbReference>
<evidence type="ECO:0000256" key="7">
    <source>
        <dbReference type="ARBA" id="ARBA00022840"/>
    </source>
</evidence>
<dbReference type="EMBL" id="BMYO01000004">
    <property type="protein sequence ID" value="GHD61390.1"/>
    <property type="molecule type" value="Genomic_DNA"/>
</dbReference>
<evidence type="ECO:0000256" key="5">
    <source>
        <dbReference type="ARBA" id="ARBA00022741"/>
    </source>
</evidence>
<evidence type="ECO:0000313" key="18">
    <source>
        <dbReference type="Proteomes" id="UP000604737"/>
    </source>
</evidence>
<feature type="domain" description="Histidine kinase" evidence="15">
    <location>
        <begin position="135"/>
        <end position="347"/>
    </location>
</feature>
<evidence type="ECO:0000256" key="14">
    <source>
        <dbReference type="SAM" id="Coils"/>
    </source>
</evidence>
<keyword evidence="5" id="KW-0547">Nucleotide-binding</keyword>
<evidence type="ECO:0000256" key="3">
    <source>
        <dbReference type="ARBA" id="ARBA00022553"/>
    </source>
</evidence>
<keyword evidence="8" id="KW-0902">Two-component regulatory system</keyword>
<keyword evidence="14" id="KW-0175">Coiled coil</keyword>
<dbReference type="Pfam" id="PF02518">
    <property type="entry name" value="HATPase_c"/>
    <property type="match status" value="1"/>
</dbReference>
<dbReference type="SUPFAM" id="SSF55874">
    <property type="entry name" value="ATPase domain of HSP90 chaperone/DNA topoisomerase II/histidine kinase"/>
    <property type="match status" value="1"/>
</dbReference>
<dbReference type="Gene3D" id="1.10.287.130">
    <property type="match status" value="1"/>
</dbReference>
<evidence type="ECO:0000256" key="9">
    <source>
        <dbReference type="ARBA" id="ARBA00023231"/>
    </source>
</evidence>
<evidence type="ECO:0000256" key="12">
    <source>
        <dbReference type="ARBA" id="ARBA00042313"/>
    </source>
</evidence>
<evidence type="ECO:0000256" key="6">
    <source>
        <dbReference type="ARBA" id="ARBA00022777"/>
    </source>
</evidence>
<keyword evidence="3" id="KW-0597">Phosphoprotein</keyword>
<comment type="function">
    <text evidence="10">Member of the two-component regulatory system NtrB/NtrC, which controls expression of the nitrogen-regulated (ntr) genes in response to nitrogen limitation. Under conditions of nitrogen limitation, NtrB autophosphorylates and transfers the phosphoryl group to NtrC. In the presence of nitrogen, acts as a phosphatase that dephosphorylates and inactivates NtrC.</text>
</comment>
<dbReference type="InterPro" id="IPR000014">
    <property type="entry name" value="PAS"/>
</dbReference>
<dbReference type="Pfam" id="PF00512">
    <property type="entry name" value="HisKA"/>
    <property type="match status" value="1"/>
</dbReference>
<dbReference type="RefSeq" id="WP_189459740.1">
    <property type="nucleotide sequence ID" value="NZ_BMYO01000004.1"/>
</dbReference>
<dbReference type="PRINTS" id="PR00344">
    <property type="entry name" value="BCTRLSENSOR"/>
</dbReference>
<feature type="domain" description="PAS" evidence="16">
    <location>
        <begin position="9"/>
        <end position="43"/>
    </location>
</feature>
<dbReference type="SMART" id="SM00387">
    <property type="entry name" value="HATPase_c"/>
    <property type="match status" value="1"/>
</dbReference>
<reference evidence="18" key="1">
    <citation type="journal article" date="2019" name="Int. J. Syst. Evol. Microbiol.">
        <title>The Global Catalogue of Microorganisms (GCM) 10K type strain sequencing project: providing services to taxonomists for standard genome sequencing and annotation.</title>
        <authorList>
            <consortium name="The Broad Institute Genomics Platform"/>
            <consortium name="The Broad Institute Genome Sequencing Center for Infectious Disease"/>
            <person name="Wu L."/>
            <person name="Ma J."/>
        </authorList>
    </citation>
    <scope>NUCLEOTIDE SEQUENCE [LARGE SCALE GENOMIC DNA]</scope>
    <source>
        <strain evidence="18">KCTC 23701</strain>
    </source>
</reference>
<dbReference type="PROSITE" id="PS50112">
    <property type="entry name" value="PAS"/>
    <property type="match status" value="1"/>
</dbReference>
<dbReference type="CDD" id="cd00130">
    <property type="entry name" value="PAS"/>
    <property type="match status" value="1"/>
</dbReference>
<comment type="caution">
    <text evidence="17">The sequence shown here is derived from an EMBL/GenBank/DDBJ whole genome shotgun (WGS) entry which is preliminary data.</text>
</comment>
<dbReference type="InterPro" id="IPR035965">
    <property type="entry name" value="PAS-like_dom_sf"/>
</dbReference>
<dbReference type="EC" id="2.7.13.3" evidence="2"/>
<dbReference type="Gene3D" id="3.30.450.20">
    <property type="entry name" value="PAS domain"/>
    <property type="match status" value="1"/>
</dbReference>
<proteinExistence type="predicted"/>
<comment type="catalytic activity">
    <reaction evidence="1">
        <text>ATP + protein L-histidine = ADP + protein N-phospho-L-histidine.</text>
        <dbReference type="EC" id="2.7.13.3"/>
    </reaction>
</comment>
<organism evidence="17 18">
    <name type="scientific">Jeongeupia chitinilytica</name>
    <dbReference type="NCBI Taxonomy" id="1041641"/>
    <lineage>
        <taxon>Bacteria</taxon>
        <taxon>Pseudomonadati</taxon>
        <taxon>Pseudomonadota</taxon>
        <taxon>Betaproteobacteria</taxon>
        <taxon>Neisseriales</taxon>
        <taxon>Chitinibacteraceae</taxon>
        <taxon>Jeongeupia</taxon>
    </lineage>
</organism>
<dbReference type="SUPFAM" id="SSF55785">
    <property type="entry name" value="PYP-like sensor domain (PAS domain)"/>
    <property type="match status" value="1"/>
</dbReference>
<dbReference type="NCBIfam" id="NF008293">
    <property type="entry name" value="PRK11073.1"/>
    <property type="match status" value="1"/>
</dbReference>
<dbReference type="Proteomes" id="UP000604737">
    <property type="component" value="Unassembled WGS sequence"/>
</dbReference>
<keyword evidence="7" id="KW-0067">ATP-binding</keyword>
<dbReference type="InterPro" id="IPR003594">
    <property type="entry name" value="HATPase_dom"/>
</dbReference>
<evidence type="ECO:0000256" key="10">
    <source>
        <dbReference type="ARBA" id="ARBA00037696"/>
    </source>
</evidence>
<dbReference type="SMART" id="SM00388">
    <property type="entry name" value="HisKA"/>
    <property type="match status" value="1"/>
</dbReference>